<dbReference type="Gene3D" id="3.10.105.10">
    <property type="entry name" value="Dipeptide-binding Protein, Domain 3"/>
    <property type="match status" value="1"/>
</dbReference>
<keyword evidence="2" id="KW-0813">Transport</keyword>
<feature type="domain" description="Solute-binding protein family 5" evidence="4">
    <location>
        <begin position="63"/>
        <end position="380"/>
    </location>
</feature>
<evidence type="ECO:0000313" key="6">
    <source>
        <dbReference type="Proteomes" id="UP000230214"/>
    </source>
</evidence>
<dbReference type="GO" id="GO:1904680">
    <property type="term" value="F:peptide transmembrane transporter activity"/>
    <property type="evidence" value="ECO:0007669"/>
    <property type="project" value="TreeGrafter"/>
</dbReference>
<reference evidence="5 6" key="1">
    <citation type="submission" date="2017-09" db="EMBL/GenBank/DDBJ databases">
        <title>Depth-based differentiation of microbial function through sediment-hosted aquifers and enrichment of novel symbionts in the deep terrestrial subsurface.</title>
        <authorList>
            <person name="Probst A.J."/>
            <person name="Ladd B."/>
            <person name="Jarett J.K."/>
            <person name="Geller-Mcgrath D.E."/>
            <person name="Sieber C.M."/>
            <person name="Emerson J.B."/>
            <person name="Anantharaman K."/>
            <person name="Thomas B.C."/>
            <person name="Malmstrom R."/>
            <person name="Stieglmeier M."/>
            <person name="Klingl A."/>
            <person name="Woyke T."/>
            <person name="Ryan C.M."/>
            <person name="Banfield J.F."/>
        </authorList>
    </citation>
    <scope>NUCLEOTIDE SEQUENCE [LARGE SCALE GENOMIC DNA]</scope>
    <source>
        <strain evidence="5">CG10_big_fil_rev_8_21_14_0_10_32_10</strain>
    </source>
</reference>
<evidence type="ECO:0000259" key="4">
    <source>
        <dbReference type="Pfam" id="PF00496"/>
    </source>
</evidence>
<dbReference type="Proteomes" id="UP000230214">
    <property type="component" value="Unassembled WGS sequence"/>
</dbReference>
<dbReference type="PANTHER" id="PTHR30290">
    <property type="entry name" value="PERIPLASMIC BINDING COMPONENT OF ABC TRANSPORTER"/>
    <property type="match status" value="1"/>
</dbReference>
<comment type="similarity">
    <text evidence="1">Belongs to the bacterial solute-binding protein 5 family.</text>
</comment>
<dbReference type="InterPro" id="IPR039424">
    <property type="entry name" value="SBP_5"/>
</dbReference>
<evidence type="ECO:0000256" key="2">
    <source>
        <dbReference type="ARBA" id="ARBA00022448"/>
    </source>
</evidence>
<dbReference type="GO" id="GO:0043190">
    <property type="term" value="C:ATP-binding cassette (ABC) transporter complex"/>
    <property type="evidence" value="ECO:0007669"/>
    <property type="project" value="InterPro"/>
</dbReference>
<protein>
    <recommendedName>
        <fullName evidence="4">Solute-binding protein family 5 domain-containing protein</fullName>
    </recommendedName>
</protein>
<evidence type="ECO:0000256" key="1">
    <source>
        <dbReference type="ARBA" id="ARBA00005695"/>
    </source>
</evidence>
<dbReference type="GO" id="GO:0015833">
    <property type="term" value="P:peptide transport"/>
    <property type="evidence" value="ECO:0007669"/>
    <property type="project" value="TreeGrafter"/>
</dbReference>
<organism evidence="5 6">
    <name type="scientific">candidate division WWE3 bacterium CG10_big_fil_rev_8_21_14_0_10_32_10</name>
    <dbReference type="NCBI Taxonomy" id="1975090"/>
    <lineage>
        <taxon>Bacteria</taxon>
        <taxon>Katanobacteria</taxon>
    </lineage>
</organism>
<dbReference type="Gene3D" id="3.90.76.10">
    <property type="entry name" value="Dipeptide-binding Protein, Domain 1"/>
    <property type="match status" value="1"/>
</dbReference>
<name>A0A2H0RAS5_UNCKA</name>
<dbReference type="EMBL" id="PCXU01000024">
    <property type="protein sequence ID" value="PIR43456.1"/>
    <property type="molecule type" value="Genomic_DNA"/>
</dbReference>
<dbReference type="PANTHER" id="PTHR30290:SF9">
    <property type="entry name" value="OLIGOPEPTIDE-BINDING PROTEIN APPA"/>
    <property type="match status" value="1"/>
</dbReference>
<accession>A0A2H0RAS5</accession>
<dbReference type="GO" id="GO:0042597">
    <property type="term" value="C:periplasmic space"/>
    <property type="evidence" value="ECO:0007669"/>
    <property type="project" value="UniProtKB-ARBA"/>
</dbReference>
<dbReference type="InterPro" id="IPR030678">
    <property type="entry name" value="Peptide/Ni-bd"/>
</dbReference>
<dbReference type="AlphaFoldDB" id="A0A2H0RAS5"/>
<dbReference type="SUPFAM" id="SSF53850">
    <property type="entry name" value="Periplasmic binding protein-like II"/>
    <property type="match status" value="1"/>
</dbReference>
<dbReference type="PIRSF" id="PIRSF002741">
    <property type="entry name" value="MppA"/>
    <property type="match status" value="1"/>
</dbReference>
<gene>
    <name evidence="5" type="ORF">COV24_02855</name>
</gene>
<evidence type="ECO:0000256" key="3">
    <source>
        <dbReference type="ARBA" id="ARBA00022729"/>
    </source>
</evidence>
<keyword evidence="3" id="KW-0732">Signal</keyword>
<dbReference type="Gene3D" id="3.40.190.10">
    <property type="entry name" value="Periplasmic binding protein-like II"/>
    <property type="match status" value="1"/>
</dbReference>
<dbReference type="InterPro" id="IPR000914">
    <property type="entry name" value="SBP_5_dom"/>
</dbReference>
<proteinExistence type="inferred from homology"/>
<comment type="caution">
    <text evidence="5">The sequence shown here is derived from an EMBL/GenBank/DDBJ whole genome shotgun (WGS) entry which is preliminary data.</text>
</comment>
<evidence type="ECO:0000313" key="5">
    <source>
        <dbReference type="EMBL" id="PIR43456.1"/>
    </source>
</evidence>
<sequence length="475" mass="55288">MFTSYFVYLYLFILSFLPISSWTHGLIGQPESFIPNEVQTDSEKIVSNLVFRKLVNVNPFTGEIKYDLLKNYTVSDDGLTYVIELKQNQYWQDGFPIMADDVLYTASLSPNLREVSSDKVDDYKVRFSLPNKYSPFLSVLAIGILPSHLQDQNSKLISVGSGDYRIVRVTKDRTRIEEVVLVTRSGKYPYKKLNFRFYENEDYIRVAAKIKEIGSMLFNKKEDISGFNAKKYVFYGRSYLLVFDTKKDYLDKDTRKSIVNMINYDEIIKNQEYQDAERPFGPFSSTWAQSDSYERPMGNSGDTLDIKKDLVLVIPNVNEARLIAQNIKKQIESSSDHDVEIKALSSKDYIVKIRDTKYDMVLLAQEYGLDPDRFVFWHSTQNSTGLNFSNSSAIRIDKSLEEGRETVELEDRKVHYNIFQSVFSEETPAVFILHPSQYLYYSNSINNIPEQKYFYPWSILDNFDKWEKVEPTILL</sequence>
<dbReference type="Pfam" id="PF00496">
    <property type="entry name" value="SBP_bac_5"/>
    <property type="match status" value="1"/>
</dbReference>